<name>A0A072PC50_9EURO</name>
<organism evidence="10 11">
    <name type="scientific">Exophiala aquamarina CBS 119918</name>
    <dbReference type="NCBI Taxonomy" id="1182545"/>
    <lineage>
        <taxon>Eukaryota</taxon>
        <taxon>Fungi</taxon>
        <taxon>Dikarya</taxon>
        <taxon>Ascomycota</taxon>
        <taxon>Pezizomycotina</taxon>
        <taxon>Eurotiomycetes</taxon>
        <taxon>Chaetothyriomycetidae</taxon>
        <taxon>Chaetothyriales</taxon>
        <taxon>Herpotrichiellaceae</taxon>
        <taxon>Exophiala</taxon>
    </lineage>
</organism>
<dbReference type="PANTHER" id="PTHR39479">
    <property type="match status" value="1"/>
</dbReference>
<evidence type="ECO:0000256" key="9">
    <source>
        <dbReference type="SAM" id="MobiDB-lite"/>
    </source>
</evidence>
<comment type="similarity">
    <text evidence="5">Belongs to the 2-oxoadipate dioxygenase/decarboxylase family.</text>
</comment>
<dbReference type="EC" id="1.13.11.93" evidence="6"/>
<evidence type="ECO:0000256" key="7">
    <source>
        <dbReference type="ARBA" id="ARBA00035034"/>
    </source>
</evidence>
<dbReference type="GO" id="GO:0051213">
    <property type="term" value="F:dioxygenase activity"/>
    <property type="evidence" value="ECO:0007669"/>
    <property type="project" value="UniProtKB-KW"/>
</dbReference>
<keyword evidence="2" id="KW-0223">Dioxygenase</keyword>
<dbReference type="Pfam" id="PF07063">
    <property type="entry name" value="HGLS"/>
    <property type="match status" value="2"/>
</dbReference>
<evidence type="ECO:0000256" key="8">
    <source>
        <dbReference type="ARBA" id="ARBA00035045"/>
    </source>
</evidence>
<proteinExistence type="inferred from homology"/>
<evidence type="ECO:0000313" key="11">
    <source>
        <dbReference type="Proteomes" id="UP000027920"/>
    </source>
</evidence>
<comment type="cofactor">
    <cofactor evidence="1">
        <name>Fe(2+)</name>
        <dbReference type="ChEBI" id="CHEBI:29033"/>
    </cofactor>
</comment>
<dbReference type="AlphaFoldDB" id="A0A072PC50"/>
<dbReference type="PANTHER" id="PTHR39479:SF2">
    <property type="entry name" value="2-OXOADIPATE DIOXYGENASE_DECARBOXYLASE"/>
    <property type="match status" value="1"/>
</dbReference>
<evidence type="ECO:0000256" key="5">
    <source>
        <dbReference type="ARBA" id="ARBA00035013"/>
    </source>
</evidence>
<dbReference type="HOGENOM" id="CLU_026640_0_0_1"/>
<comment type="caution">
    <text evidence="10">The sequence shown here is derived from an EMBL/GenBank/DDBJ whole genome shotgun (WGS) entry which is preliminary data.</text>
</comment>
<dbReference type="RefSeq" id="XP_013255745.1">
    <property type="nucleotide sequence ID" value="XM_013400291.1"/>
</dbReference>
<dbReference type="CDD" id="cd16348">
    <property type="entry name" value="VOC_YdcJ_like"/>
    <property type="match status" value="1"/>
</dbReference>
<dbReference type="VEuPathDB" id="FungiDB:A1O9_10603"/>
<evidence type="ECO:0000313" key="10">
    <source>
        <dbReference type="EMBL" id="KEF53155.1"/>
    </source>
</evidence>
<keyword evidence="4" id="KW-0408">Iron</keyword>
<feature type="compositionally biased region" description="Polar residues" evidence="9">
    <location>
        <begin position="369"/>
        <end position="382"/>
    </location>
</feature>
<evidence type="ECO:0000256" key="1">
    <source>
        <dbReference type="ARBA" id="ARBA00001954"/>
    </source>
</evidence>
<sequence length="425" mass="48272">MYKAEVPLYGTLVDIVRSVDGSILAEQGKGAGSLPTRHELERHGAIRLGTQYELRTIKRLFAILGMYPVGYYDLGVLGFPLHATTFRPITERSLQKNPFRVFTTLLRKERLTREICDMVELMLEQRKLFTRRLVEIIDHVEAGRAMTAQDADDLLSEALKIFKWHSRSHFSMEEYLVMKQIHPIVADISCFPSAHINHLTPRTLNIDFVQKEMVRLGLPAKERIEGPPPRKCPILLRQTSFKALEEYILFDRADSNGIHNKGTHTARFGEVEQRGAAVTPHFPDSWAELREQGLVFFQYRPTSAGLRFAKKSKVTLSQGQHAGIEWLISRGLIECEPITYEDFLPFSAAGIFKSNVTEDPAEEDIRPETSLQGPDMENSNNSDLKELESSLGCKVYDVFLLYEAMQCKSIQDCEEALGLKDIVLS</sequence>
<dbReference type="Gene3D" id="3.10.180.80">
    <property type="entry name" value="Uncharacterised protein PF07063, DUF1338"/>
    <property type="match status" value="2"/>
</dbReference>
<dbReference type="EMBL" id="AMGV01000014">
    <property type="protein sequence ID" value="KEF53155.1"/>
    <property type="molecule type" value="Genomic_DNA"/>
</dbReference>
<dbReference type="OrthoDB" id="8300246at2759"/>
<gene>
    <name evidence="10" type="ORF">A1O9_10603</name>
</gene>
<dbReference type="SMART" id="SM01150">
    <property type="entry name" value="DUF1338"/>
    <property type="match status" value="1"/>
</dbReference>
<dbReference type="InterPro" id="IPR009770">
    <property type="entry name" value="HGLS"/>
</dbReference>
<evidence type="ECO:0000256" key="6">
    <source>
        <dbReference type="ARBA" id="ARBA00035023"/>
    </source>
</evidence>
<dbReference type="GeneID" id="25285507"/>
<dbReference type="STRING" id="1182545.A0A072PC50"/>
<dbReference type="InterPro" id="IPR047869">
    <property type="entry name" value="YdcJ_bac-like"/>
</dbReference>
<evidence type="ECO:0000256" key="4">
    <source>
        <dbReference type="ARBA" id="ARBA00023004"/>
    </source>
</evidence>
<accession>A0A072PC50</accession>
<evidence type="ECO:0000256" key="2">
    <source>
        <dbReference type="ARBA" id="ARBA00022964"/>
    </source>
</evidence>
<keyword evidence="11" id="KW-1185">Reference proteome</keyword>
<keyword evidence="3" id="KW-0560">Oxidoreductase</keyword>
<dbReference type="Proteomes" id="UP000027920">
    <property type="component" value="Unassembled WGS sequence"/>
</dbReference>
<feature type="region of interest" description="Disordered" evidence="9">
    <location>
        <begin position="358"/>
        <end position="383"/>
    </location>
</feature>
<evidence type="ECO:0000256" key="3">
    <source>
        <dbReference type="ARBA" id="ARBA00023002"/>
    </source>
</evidence>
<protein>
    <recommendedName>
        <fullName evidence="7">2-oxoadipate dioxygenase/decarboxylase</fullName>
        <ecNumber evidence="6">1.13.11.93</ecNumber>
    </recommendedName>
    <alternativeName>
        <fullName evidence="8">2-hydroxyglutarate synthase</fullName>
    </alternativeName>
</protein>
<reference evidence="10 11" key="1">
    <citation type="submission" date="2013-03" db="EMBL/GenBank/DDBJ databases">
        <title>The Genome Sequence of Exophiala aquamarina CBS 119918.</title>
        <authorList>
            <consortium name="The Broad Institute Genomics Platform"/>
            <person name="Cuomo C."/>
            <person name="de Hoog S."/>
            <person name="Gorbushina A."/>
            <person name="Walker B."/>
            <person name="Young S.K."/>
            <person name="Zeng Q."/>
            <person name="Gargeya S."/>
            <person name="Fitzgerald M."/>
            <person name="Haas B."/>
            <person name="Abouelleil A."/>
            <person name="Allen A.W."/>
            <person name="Alvarado L."/>
            <person name="Arachchi H.M."/>
            <person name="Berlin A.M."/>
            <person name="Chapman S.B."/>
            <person name="Gainer-Dewar J."/>
            <person name="Goldberg J."/>
            <person name="Griggs A."/>
            <person name="Gujja S."/>
            <person name="Hansen M."/>
            <person name="Howarth C."/>
            <person name="Imamovic A."/>
            <person name="Ireland A."/>
            <person name="Larimer J."/>
            <person name="McCowan C."/>
            <person name="Murphy C."/>
            <person name="Pearson M."/>
            <person name="Poon T.W."/>
            <person name="Priest M."/>
            <person name="Roberts A."/>
            <person name="Saif S."/>
            <person name="Shea T."/>
            <person name="Sisk P."/>
            <person name="Sykes S."/>
            <person name="Wortman J."/>
            <person name="Nusbaum C."/>
            <person name="Birren B."/>
        </authorList>
    </citation>
    <scope>NUCLEOTIDE SEQUENCE [LARGE SCALE GENOMIC DNA]</scope>
    <source>
        <strain evidence="10 11">CBS 119918</strain>
    </source>
</reference>